<dbReference type="PROSITE" id="PS50173">
    <property type="entry name" value="UMUC"/>
    <property type="match status" value="1"/>
</dbReference>
<feature type="binding site" evidence="16">
    <location>
        <position position="93"/>
    </location>
    <ligand>
        <name>Mg(2+)</name>
        <dbReference type="ChEBI" id="CHEBI:18420"/>
    </ligand>
</feature>
<dbReference type="Gene3D" id="3.30.1490.100">
    <property type="entry name" value="DNA polymerase, Y-family, little finger domain"/>
    <property type="match status" value="1"/>
</dbReference>
<dbReference type="Pfam" id="PF11799">
    <property type="entry name" value="IMS_C"/>
    <property type="match status" value="1"/>
</dbReference>
<sequence>MDAFYASVMLRDRPELRDVPVVIGGGHRGVVLAANYPARAFGVRSGMSGTDARRLCPQAVRLAPDYVDFEAVSRSVMETFRQVTPLVEAYSLDEAFLDVRAVRRSQGTPLQVAEWLRATIFDEQRITCSVGLAGTVSVAKLASRRAKPDGVLMVPPDRVVDYLHPLDVGELFGVGPKTRAKLLRIGLVTVGDVARIPLPTLQQMLGSATGRHLHELAWGTDRSTLTPRRSDDDPERSMGAEETFSRDTADPAVISRELLRLSGKVTARMRAAGLAGRTVAIRIRYSNFETITRSRSLPDPTDVSTVVHTEAVRLFTALGTQRRIRLVGVRVEGLRSRVGVDRQLALGERDRGWREADRAVDQAGRRFGRGTVRPATLIRSDRP</sequence>
<keyword evidence="3 16" id="KW-0515">Mutator protein</keyword>
<dbReference type="NCBIfam" id="NF002677">
    <property type="entry name" value="PRK02406.1"/>
    <property type="match status" value="1"/>
</dbReference>
<dbReference type="GO" id="GO:0005829">
    <property type="term" value="C:cytosol"/>
    <property type="evidence" value="ECO:0007669"/>
    <property type="project" value="TreeGrafter"/>
</dbReference>
<dbReference type="Pfam" id="PF21999">
    <property type="entry name" value="IMS_HHH_1"/>
    <property type="match status" value="1"/>
</dbReference>
<feature type="domain" description="UmuC" evidence="18">
    <location>
        <begin position="1"/>
        <end position="175"/>
    </location>
</feature>
<keyword evidence="8 16" id="KW-0479">Metal-binding</keyword>
<dbReference type="GO" id="GO:0000287">
    <property type="term" value="F:magnesium ion binding"/>
    <property type="evidence" value="ECO:0007669"/>
    <property type="project" value="UniProtKB-UniRule"/>
</dbReference>
<keyword evidence="13 16" id="KW-0234">DNA repair</keyword>
<keyword evidence="12 16" id="KW-0238">DNA-binding</keyword>
<keyword evidence="9 16" id="KW-0227">DNA damage</keyword>
<dbReference type="InterPro" id="IPR022880">
    <property type="entry name" value="DNApol_IV"/>
</dbReference>
<dbReference type="GO" id="GO:0006261">
    <property type="term" value="P:DNA-templated DNA replication"/>
    <property type="evidence" value="ECO:0007669"/>
    <property type="project" value="UniProtKB-UniRule"/>
</dbReference>
<dbReference type="InterPro" id="IPR036775">
    <property type="entry name" value="DNA_pol_Y-fam_lit_finger_sf"/>
</dbReference>
<dbReference type="Proteomes" id="UP000267128">
    <property type="component" value="Unassembled WGS sequence"/>
</dbReference>
<dbReference type="Gene3D" id="3.40.1170.60">
    <property type="match status" value="1"/>
</dbReference>
<evidence type="ECO:0000256" key="15">
    <source>
        <dbReference type="ARBA" id="ARBA00049244"/>
    </source>
</evidence>
<evidence type="ECO:0000256" key="4">
    <source>
        <dbReference type="ARBA" id="ARBA00022490"/>
    </source>
</evidence>
<evidence type="ECO:0000256" key="10">
    <source>
        <dbReference type="ARBA" id="ARBA00022842"/>
    </source>
</evidence>
<dbReference type="InterPro" id="IPR050116">
    <property type="entry name" value="DNA_polymerase-Y"/>
</dbReference>
<comment type="caution">
    <text evidence="16">Lacks conserved residue(s) required for the propagation of feature annotation.</text>
</comment>
<evidence type="ECO:0000256" key="6">
    <source>
        <dbReference type="ARBA" id="ARBA00022695"/>
    </source>
</evidence>
<dbReference type="InterPro" id="IPR053848">
    <property type="entry name" value="IMS_HHH_1"/>
</dbReference>
<evidence type="ECO:0000256" key="14">
    <source>
        <dbReference type="ARBA" id="ARBA00025589"/>
    </source>
</evidence>
<dbReference type="GO" id="GO:0009432">
    <property type="term" value="P:SOS response"/>
    <property type="evidence" value="ECO:0007669"/>
    <property type="project" value="TreeGrafter"/>
</dbReference>
<keyword evidence="5 16" id="KW-0808">Transferase</keyword>
<evidence type="ECO:0000259" key="18">
    <source>
        <dbReference type="PROSITE" id="PS50173"/>
    </source>
</evidence>
<evidence type="ECO:0000256" key="12">
    <source>
        <dbReference type="ARBA" id="ARBA00023125"/>
    </source>
</evidence>
<dbReference type="PANTHER" id="PTHR11076">
    <property type="entry name" value="DNA REPAIR POLYMERASE UMUC / TRANSFERASE FAMILY MEMBER"/>
    <property type="match status" value="1"/>
</dbReference>
<dbReference type="InterPro" id="IPR001126">
    <property type="entry name" value="UmuC"/>
</dbReference>
<dbReference type="HAMAP" id="MF_01113">
    <property type="entry name" value="DNApol_IV"/>
    <property type="match status" value="1"/>
</dbReference>
<comment type="subcellular location">
    <subcellularLocation>
        <location evidence="1 16">Cytoplasm</location>
    </subcellularLocation>
</comment>
<evidence type="ECO:0000256" key="2">
    <source>
        <dbReference type="ARBA" id="ARBA00010945"/>
    </source>
</evidence>
<comment type="cofactor">
    <cofactor evidence="16">
        <name>Mg(2+)</name>
        <dbReference type="ChEBI" id="CHEBI:18420"/>
    </cofactor>
    <text evidence="16">Binds 2 magnesium ions per subunit.</text>
</comment>
<protein>
    <recommendedName>
        <fullName evidence="16">DNA polymerase IV</fullName>
        <shortName evidence="16">Pol IV</shortName>
        <ecNumber evidence="16">2.7.7.7</ecNumber>
    </recommendedName>
</protein>
<evidence type="ECO:0000256" key="8">
    <source>
        <dbReference type="ARBA" id="ARBA00022723"/>
    </source>
</evidence>
<dbReference type="InterPro" id="IPR043502">
    <property type="entry name" value="DNA/RNA_pol_sf"/>
</dbReference>
<dbReference type="FunFam" id="3.30.1490.100:FF:000004">
    <property type="entry name" value="DNA polymerase IV"/>
    <property type="match status" value="1"/>
</dbReference>
<dbReference type="Gene3D" id="3.30.70.270">
    <property type="match status" value="1"/>
</dbReference>
<dbReference type="SUPFAM" id="SSF100879">
    <property type="entry name" value="Lesion bypass DNA polymerase (Y-family), little finger domain"/>
    <property type="match status" value="1"/>
</dbReference>
<dbReference type="OrthoDB" id="9808813at2"/>
<evidence type="ECO:0000256" key="9">
    <source>
        <dbReference type="ARBA" id="ARBA00022763"/>
    </source>
</evidence>
<dbReference type="Pfam" id="PF00817">
    <property type="entry name" value="IMS"/>
    <property type="match status" value="1"/>
</dbReference>
<dbReference type="GO" id="GO:0003684">
    <property type="term" value="F:damaged DNA binding"/>
    <property type="evidence" value="ECO:0007669"/>
    <property type="project" value="InterPro"/>
</dbReference>
<keyword evidence="10 16" id="KW-0460">Magnesium</keyword>
<evidence type="ECO:0000256" key="5">
    <source>
        <dbReference type="ARBA" id="ARBA00022679"/>
    </source>
</evidence>
<evidence type="ECO:0000256" key="1">
    <source>
        <dbReference type="ARBA" id="ARBA00004496"/>
    </source>
</evidence>
<evidence type="ECO:0000313" key="20">
    <source>
        <dbReference type="Proteomes" id="UP000267128"/>
    </source>
</evidence>
<evidence type="ECO:0000313" key="19">
    <source>
        <dbReference type="EMBL" id="RNL65493.1"/>
    </source>
</evidence>
<feature type="site" description="Substrate discrimination" evidence="16">
    <location>
        <position position="5"/>
    </location>
</feature>
<dbReference type="GO" id="GO:0003887">
    <property type="term" value="F:DNA-directed DNA polymerase activity"/>
    <property type="evidence" value="ECO:0007669"/>
    <property type="project" value="UniProtKB-UniRule"/>
</dbReference>
<dbReference type="GO" id="GO:0006281">
    <property type="term" value="P:DNA repair"/>
    <property type="evidence" value="ECO:0007669"/>
    <property type="project" value="UniProtKB-UniRule"/>
</dbReference>
<dbReference type="InterPro" id="IPR017961">
    <property type="entry name" value="DNA_pol_Y-fam_little_finger"/>
</dbReference>
<dbReference type="CDD" id="cd03586">
    <property type="entry name" value="PolY_Pol_IV_kappa"/>
    <property type="match status" value="1"/>
</dbReference>
<keyword evidence="11 16" id="KW-0239">DNA-directed DNA polymerase</keyword>
<feature type="compositionally biased region" description="Basic and acidic residues" evidence="17">
    <location>
        <begin position="228"/>
        <end position="246"/>
    </location>
</feature>
<dbReference type="SUPFAM" id="SSF56672">
    <property type="entry name" value="DNA/RNA polymerases"/>
    <property type="match status" value="1"/>
</dbReference>
<comment type="subunit">
    <text evidence="16">Monomer.</text>
</comment>
<comment type="catalytic activity">
    <reaction evidence="15 16">
        <text>DNA(n) + a 2'-deoxyribonucleoside 5'-triphosphate = DNA(n+1) + diphosphate</text>
        <dbReference type="Rhea" id="RHEA:22508"/>
        <dbReference type="Rhea" id="RHEA-COMP:17339"/>
        <dbReference type="Rhea" id="RHEA-COMP:17340"/>
        <dbReference type="ChEBI" id="CHEBI:33019"/>
        <dbReference type="ChEBI" id="CHEBI:61560"/>
        <dbReference type="ChEBI" id="CHEBI:173112"/>
        <dbReference type="EC" id="2.7.7.7"/>
    </reaction>
</comment>
<feature type="active site" evidence="16">
    <location>
        <position position="94"/>
    </location>
</feature>
<dbReference type="Gene3D" id="1.10.150.20">
    <property type="entry name" value="5' to 3' exonuclease, C-terminal subdomain"/>
    <property type="match status" value="1"/>
</dbReference>
<dbReference type="PANTHER" id="PTHR11076:SF33">
    <property type="entry name" value="DNA POLYMERASE KAPPA"/>
    <property type="match status" value="1"/>
</dbReference>
<dbReference type="AlphaFoldDB" id="A0A3N0CRF2"/>
<dbReference type="InterPro" id="IPR043128">
    <property type="entry name" value="Rev_trsase/Diguanyl_cyclase"/>
</dbReference>
<comment type="caution">
    <text evidence="19">The sequence shown here is derived from an EMBL/GenBank/DDBJ whole genome shotgun (WGS) entry which is preliminary data.</text>
</comment>
<dbReference type="EC" id="2.7.7.7" evidence="16"/>
<dbReference type="GO" id="GO:0042276">
    <property type="term" value="P:error-prone translesion synthesis"/>
    <property type="evidence" value="ECO:0007669"/>
    <property type="project" value="TreeGrafter"/>
</dbReference>
<proteinExistence type="inferred from homology"/>
<evidence type="ECO:0000256" key="7">
    <source>
        <dbReference type="ARBA" id="ARBA00022705"/>
    </source>
</evidence>
<keyword evidence="4 16" id="KW-0963">Cytoplasm</keyword>
<evidence type="ECO:0000256" key="11">
    <source>
        <dbReference type="ARBA" id="ARBA00022932"/>
    </source>
</evidence>
<gene>
    <name evidence="16" type="primary">dinB</name>
    <name evidence="19" type="ORF">EFK50_03280</name>
</gene>
<comment type="similarity">
    <text evidence="2 16">Belongs to the DNA polymerase type-Y family.</text>
</comment>
<feature type="region of interest" description="Disordered" evidence="17">
    <location>
        <begin position="218"/>
        <end position="246"/>
    </location>
</feature>
<comment type="function">
    <text evidence="14 16">Poorly processive, error-prone DNA polymerase involved in untargeted mutagenesis. Copies undamaged DNA at stalled replication forks, which arise in vivo from mismatched or misaligned primer ends. These misaligned primers can be extended by PolIV. Exhibits no 3'-5' exonuclease (proofreading) activity. May be involved in translesional synthesis, in conjunction with the beta clamp from PolIII.</text>
</comment>
<keyword evidence="7 16" id="KW-0235">DNA replication</keyword>
<evidence type="ECO:0000256" key="3">
    <source>
        <dbReference type="ARBA" id="ARBA00022457"/>
    </source>
</evidence>
<accession>A0A3N0CRF2</accession>
<dbReference type="EMBL" id="RJSE01000003">
    <property type="protein sequence ID" value="RNL65493.1"/>
    <property type="molecule type" value="Genomic_DNA"/>
</dbReference>
<evidence type="ECO:0000256" key="16">
    <source>
        <dbReference type="HAMAP-Rule" id="MF_01113"/>
    </source>
</evidence>
<evidence type="ECO:0000256" key="13">
    <source>
        <dbReference type="ARBA" id="ARBA00023204"/>
    </source>
</evidence>
<keyword evidence="20" id="KW-1185">Reference proteome</keyword>
<keyword evidence="6 16" id="KW-0548">Nucleotidyltransferase</keyword>
<evidence type="ECO:0000256" key="17">
    <source>
        <dbReference type="SAM" id="MobiDB-lite"/>
    </source>
</evidence>
<name>A0A3N0CRF2_9ACTN</name>
<reference evidence="19 20" key="1">
    <citation type="submission" date="2018-11" db="EMBL/GenBank/DDBJ databases">
        <authorList>
            <person name="Li F."/>
        </authorList>
    </citation>
    <scope>NUCLEOTIDE SEQUENCE [LARGE SCALE GENOMIC DNA]</scope>
    <source>
        <strain evidence="19 20">Gsoil 097</strain>
    </source>
</reference>
<organism evidence="19 20">
    <name type="scientific">Nocardioides marmoriginsengisoli</name>
    <dbReference type="NCBI Taxonomy" id="661483"/>
    <lineage>
        <taxon>Bacteria</taxon>
        <taxon>Bacillati</taxon>
        <taxon>Actinomycetota</taxon>
        <taxon>Actinomycetes</taxon>
        <taxon>Propionibacteriales</taxon>
        <taxon>Nocardioidaceae</taxon>
        <taxon>Nocardioides</taxon>
    </lineage>
</organism>